<organism evidence="1 2">
    <name type="scientific">Acinetobacter higginsii</name>
    <dbReference type="NCBI Taxonomy" id="70347"/>
    <lineage>
        <taxon>Bacteria</taxon>
        <taxon>Pseudomonadati</taxon>
        <taxon>Pseudomonadota</taxon>
        <taxon>Gammaproteobacteria</taxon>
        <taxon>Moraxellales</taxon>
        <taxon>Moraxellaceae</taxon>
        <taxon>Acinetobacter</taxon>
    </lineage>
</organism>
<sequence length="39" mass="4566">MDVDFLGYIGQVKFYLNLPQSASTQENDLLEIFEWIQSI</sequence>
<comment type="caution">
    <text evidence="1">The sequence shown here is derived from an EMBL/GenBank/DDBJ whole genome shotgun (WGS) entry which is preliminary data.</text>
</comment>
<proteinExistence type="predicted"/>
<keyword evidence="2" id="KW-1185">Reference proteome</keyword>
<accession>N9SW53</accession>
<protein>
    <submittedName>
        <fullName evidence="1">Uncharacterized protein</fullName>
    </submittedName>
</protein>
<evidence type="ECO:0000313" key="2">
    <source>
        <dbReference type="Proteomes" id="UP000013084"/>
    </source>
</evidence>
<dbReference type="HOGENOM" id="CLU_3303224_0_0_6"/>
<gene>
    <name evidence="1" type="ORF">F902_03435</name>
</gene>
<dbReference type="PATRIC" id="fig|1217700.3.peg.3342"/>
<dbReference type="AlphaFoldDB" id="N9SW53"/>
<name>N9SW53_9GAMM</name>
<evidence type="ECO:0000313" key="1">
    <source>
        <dbReference type="EMBL" id="ENX55365.1"/>
    </source>
</evidence>
<reference evidence="1 2" key="1">
    <citation type="submission" date="2013-02" db="EMBL/GenBank/DDBJ databases">
        <title>The Genome Sequence of Acinetobacter sp. CIP 70.18.</title>
        <authorList>
            <consortium name="The Broad Institute Genome Sequencing Platform"/>
            <consortium name="The Broad Institute Genome Sequencing Center for Infectious Disease"/>
            <person name="Cerqueira G."/>
            <person name="Feldgarden M."/>
            <person name="Courvalin P."/>
            <person name="Perichon B."/>
            <person name="Grillot-Courvalin C."/>
            <person name="Clermont D."/>
            <person name="Rocha E."/>
            <person name="Yoon E.-J."/>
            <person name="Nemec A."/>
            <person name="Walker B."/>
            <person name="Young S.K."/>
            <person name="Zeng Q."/>
            <person name="Gargeya S."/>
            <person name="Fitzgerald M."/>
            <person name="Haas B."/>
            <person name="Abouelleil A."/>
            <person name="Alvarado L."/>
            <person name="Arachchi H.M."/>
            <person name="Berlin A.M."/>
            <person name="Chapman S.B."/>
            <person name="Dewar J."/>
            <person name="Goldberg J."/>
            <person name="Griggs A."/>
            <person name="Gujja S."/>
            <person name="Hansen M."/>
            <person name="Howarth C."/>
            <person name="Imamovic A."/>
            <person name="Larimer J."/>
            <person name="McCowan C."/>
            <person name="Murphy C."/>
            <person name="Neiman D."/>
            <person name="Pearson M."/>
            <person name="Priest M."/>
            <person name="Roberts A."/>
            <person name="Saif S."/>
            <person name="Shea T."/>
            <person name="Sisk P."/>
            <person name="Sykes S."/>
            <person name="Wortman J."/>
            <person name="Nusbaum C."/>
            <person name="Birren B."/>
        </authorList>
    </citation>
    <scope>NUCLEOTIDE SEQUENCE [LARGE SCALE GENOMIC DNA]</scope>
    <source>
        <strain evidence="1 2">CIP 70.18</strain>
    </source>
</reference>
<dbReference type="EMBL" id="APRN01000040">
    <property type="protein sequence ID" value="ENX55365.1"/>
    <property type="molecule type" value="Genomic_DNA"/>
</dbReference>
<dbReference type="Proteomes" id="UP000013084">
    <property type="component" value="Unassembled WGS sequence"/>
</dbReference>